<accession>A0A6J8CNM6</accession>
<dbReference type="InterPro" id="IPR006703">
    <property type="entry name" value="G_AIG1"/>
</dbReference>
<name>A0A6J8CNM6_MYTCO</name>
<dbReference type="EMBL" id="CACVKT020005808">
    <property type="protein sequence ID" value="CAC5398058.1"/>
    <property type="molecule type" value="Genomic_DNA"/>
</dbReference>
<keyword evidence="2" id="KW-0547">Nucleotide-binding</keyword>
<keyword evidence="4" id="KW-0175">Coiled coil</keyword>
<dbReference type="Gene3D" id="3.40.50.300">
    <property type="entry name" value="P-loop containing nucleotide triphosphate hydrolases"/>
    <property type="match status" value="2"/>
</dbReference>
<sequence length="218" mass="25899">MFSFLKKEPKFYAVEDEIRVTLLGKTGAGKSETGNTILGREYFVAKEWNFSDKKMLPWRSNSCIIQKRDQQVDQLLQLIQDTVTRNGGRFYSNEMYEESERMIQAQVLHVDKMLQQMAKEKEDNLRLEIEKENQTRRKKALENEVMRLRQEFEKDRNDAELRRKLRSEIEKETGSFLDTLWPYLKMGLAIVVEKLIKDKLGVDVATNLFYNVWYLHFA</sequence>
<keyword evidence="7" id="KW-1185">Reference proteome</keyword>
<proteinExistence type="inferred from homology"/>
<keyword evidence="3" id="KW-0342">GTP-binding</keyword>
<evidence type="ECO:0000259" key="5">
    <source>
        <dbReference type="Pfam" id="PF04548"/>
    </source>
</evidence>
<dbReference type="InterPro" id="IPR027417">
    <property type="entry name" value="P-loop_NTPase"/>
</dbReference>
<gene>
    <name evidence="6" type="ORF">MCOR_32456</name>
</gene>
<comment type="similarity">
    <text evidence="1">Belongs to the TRAFAC class TrmE-Era-EngA-EngB-Septin-like GTPase superfamily. AIG1/Toc34/Toc159-like paraseptin GTPase family. IAN subfamily.</text>
</comment>
<dbReference type="OrthoDB" id="431287at2759"/>
<dbReference type="SUPFAM" id="SSF52540">
    <property type="entry name" value="P-loop containing nucleoside triphosphate hydrolases"/>
    <property type="match status" value="1"/>
</dbReference>
<dbReference type="InterPro" id="IPR045058">
    <property type="entry name" value="GIMA/IAN/Toc"/>
</dbReference>
<evidence type="ECO:0000256" key="2">
    <source>
        <dbReference type="ARBA" id="ARBA00022741"/>
    </source>
</evidence>
<evidence type="ECO:0000313" key="6">
    <source>
        <dbReference type="EMBL" id="CAC5398058.1"/>
    </source>
</evidence>
<protein>
    <recommendedName>
        <fullName evidence="5">AIG1-type G domain-containing protein</fullName>
    </recommendedName>
</protein>
<dbReference type="PANTHER" id="PTHR10903:SF184">
    <property type="entry name" value="GTP-BINDING PROTEIN A"/>
    <property type="match status" value="1"/>
</dbReference>
<dbReference type="GO" id="GO:0005525">
    <property type="term" value="F:GTP binding"/>
    <property type="evidence" value="ECO:0007669"/>
    <property type="project" value="UniProtKB-KW"/>
</dbReference>
<evidence type="ECO:0000313" key="7">
    <source>
        <dbReference type="Proteomes" id="UP000507470"/>
    </source>
</evidence>
<feature type="coiled-coil region" evidence="4">
    <location>
        <begin position="110"/>
        <end position="158"/>
    </location>
</feature>
<reference evidence="6 7" key="1">
    <citation type="submission" date="2020-06" db="EMBL/GenBank/DDBJ databases">
        <authorList>
            <person name="Li R."/>
            <person name="Bekaert M."/>
        </authorList>
    </citation>
    <scope>NUCLEOTIDE SEQUENCE [LARGE SCALE GENOMIC DNA]</scope>
    <source>
        <strain evidence="7">wild</strain>
    </source>
</reference>
<evidence type="ECO:0000256" key="3">
    <source>
        <dbReference type="ARBA" id="ARBA00023134"/>
    </source>
</evidence>
<dbReference type="Pfam" id="PF04548">
    <property type="entry name" value="AIG1"/>
    <property type="match status" value="1"/>
</dbReference>
<evidence type="ECO:0000256" key="4">
    <source>
        <dbReference type="SAM" id="Coils"/>
    </source>
</evidence>
<dbReference type="Proteomes" id="UP000507470">
    <property type="component" value="Unassembled WGS sequence"/>
</dbReference>
<dbReference type="AlphaFoldDB" id="A0A6J8CNM6"/>
<organism evidence="6 7">
    <name type="scientific">Mytilus coruscus</name>
    <name type="common">Sea mussel</name>
    <dbReference type="NCBI Taxonomy" id="42192"/>
    <lineage>
        <taxon>Eukaryota</taxon>
        <taxon>Metazoa</taxon>
        <taxon>Spiralia</taxon>
        <taxon>Lophotrochozoa</taxon>
        <taxon>Mollusca</taxon>
        <taxon>Bivalvia</taxon>
        <taxon>Autobranchia</taxon>
        <taxon>Pteriomorphia</taxon>
        <taxon>Mytilida</taxon>
        <taxon>Mytiloidea</taxon>
        <taxon>Mytilidae</taxon>
        <taxon>Mytilinae</taxon>
        <taxon>Mytilus</taxon>
    </lineage>
</organism>
<dbReference type="PANTHER" id="PTHR10903">
    <property type="entry name" value="GTPASE, IMAP FAMILY MEMBER-RELATED"/>
    <property type="match status" value="1"/>
</dbReference>
<feature type="domain" description="AIG1-type G" evidence="5">
    <location>
        <begin position="19"/>
        <end position="46"/>
    </location>
</feature>
<evidence type="ECO:0000256" key="1">
    <source>
        <dbReference type="ARBA" id="ARBA00008535"/>
    </source>
</evidence>